<keyword evidence="3" id="KW-1185">Reference proteome</keyword>
<evidence type="ECO:0000256" key="1">
    <source>
        <dbReference type="SAM" id="Phobius"/>
    </source>
</evidence>
<dbReference type="KEGG" id="fek:C1H87_08220"/>
<evidence type="ECO:0000313" key="3">
    <source>
        <dbReference type="Proteomes" id="UP000235826"/>
    </source>
</evidence>
<keyword evidence="1" id="KW-0812">Transmembrane</keyword>
<dbReference type="OrthoDB" id="3182597at2"/>
<dbReference type="Proteomes" id="UP000235826">
    <property type="component" value="Chromosome"/>
</dbReference>
<feature type="transmembrane region" description="Helical" evidence="1">
    <location>
        <begin position="340"/>
        <end position="358"/>
    </location>
</feature>
<dbReference type="EMBL" id="CP025791">
    <property type="protein sequence ID" value="AUP81570.1"/>
    <property type="molecule type" value="Genomic_DNA"/>
</dbReference>
<proteinExistence type="predicted"/>
<dbReference type="AlphaFoldDB" id="A0A2K9PX13"/>
<protein>
    <recommendedName>
        <fullName evidence="4">DNA helicase PriA</fullName>
    </recommendedName>
</protein>
<sequence length="363" mass="41640">MAVGTFPCTDCGADLKYKPGTEHLNCEYCGANNDIPQIEGDIEELDYYEFLAKKSESEETFVESFVKCGNCGASSTLEPNVTSSHCPYCSTPLVLEQAHDEKMIQPKSILPFKLDKNAAKDELEKWIKDLWFAPNDLKKASLNFDFFKGIYIPYWTYDTETDTNYIGQRGEYYYVTETYTETVDGKSVTKTRQVRKTRWHPAAGNVQKFFDDLLIVATKSIPEKYAFNLEPWDLENLVPFNKNYLSGFVTEKYQIELDEGFQMAKEVADPEIRRLIERHIGGDEQRIISMNVNYTDITFKHLLLPVFVSSYKFKDKLYKFLVNGRTGEVQGERPYSTIKIALAVIAGLIIIGLAIYIYQITKD</sequence>
<name>A0A2K9PX13_9FLAO</name>
<organism evidence="2 3">
    <name type="scientific">Flavivirga eckloniae</name>
    <dbReference type="NCBI Taxonomy" id="1803846"/>
    <lineage>
        <taxon>Bacteria</taxon>
        <taxon>Pseudomonadati</taxon>
        <taxon>Bacteroidota</taxon>
        <taxon>Flavobacteriia</taxon>
        <taxon>Flavobacteriales</taxon>
        <taxon>Flavobacteriaceae</taxon>
        <taxon>Flavivirga</taxon>
    </lineage>
</organism>
<gene>
    <name evidence="2" type="ORF">C1H87_08220</name>
</gene>
<keyword evidence="1" id="KW-1133">Transmembrane helix</keyword>
<reference evidence="2 3" key="1">
    <citation type="submission" date="2018-01" db="EMBL/GenBank/DDBJ databases">
        <title>Complete genome sequence of Flavivirga eckloniae ECD14 isolated from seaweed Ecklonia cava.</title>
        <authorList>
            <person name="Lee J.H."/>
            <person name="Baik K.S."/>
            <person name="Seong C.N."/>
        </authorList>
    </citation>
    <scope>NUCLEOTIDE SEQUENCE [LARGE SCALE GENOMIC DNA]</scope>
    <source>
        <strain evidence="2 3">ECD14</strain>
    </source>
</reference>
<dbReference type="PANTHER" id="PTHR37826">
    <property type="entry name" value="FLOTILLIN BAND_7_5 DOMAIN PROTEIN"/>
    <property type="match status" value="1"/>
</dbReference>
<evidence type="ECO:0000313" key="2">
    <source>
        <dbReference type="EMBL" id="AUP81570.1"/>
    </source>
</evidence>
<keyword evidence="1" id="KW-0472">Membrane</keyword>
<evidence type="ECO:0008006" key="4">
    <source>
        <dbReference type="Google" id="ProtNLM"/>
    </source>
</evidence>
<accession>A0A2K9PX13</accession>
<dbReference type="PANTHER" id="PTHR37826:SF3">
    <property type="entry name" value="J DOMAIN-CONTAINING PROTEIN"/>
    <property type="match status" value="1"/>
</dbReference>